<dbReference type="eggNOG" id="COG3654">
    <property type="taxonomic scope" value="Bacteria"/>
</dbReference>
<dbReference type="PANTHER" id="PTHR39426:SF1">
    <property type="entry name" value="HOMOLOGY TO DEATH-ON-CURING PROTEIN OF PHAGE P1"/>
    <property type="match status" value="1"/>
</dbReference>
<dbReference type="InterPro" id="IPR003812">
    <property type="entry name" value="Fido"/>
</dbReference>
<dbReference type="Gene3D" id="1.20.120.1870">
    <property type="entry name" value="Fic/DOC protein, Fido domain"/>
    <property type="match status" value="1"/>
</dbReference>
<name>F7NFC4_9FIRM</name>
<dbReference type="NCBIfam" id="TIGR01550">
    <property type="entry name" value="DOC_P1"/>
    <property type="match status" value="1"/>
</dbReference>
<dbReference type="AlphaFoldDB" id="F7NFC4"/>
<dbReference type="InterPro" id="IPR036597">
    <property type="entry name" value="Fido-like_dom_sf"/>
</dbReference>
<dbReference type="PROSITE" id="PS51459">
    <property type="entry name" value="FIDO"/>
    <property type="match status" value="1"/>
</dbReference>
<dbReference type="Pfam" id="PF02661">
    <property type="entry name" value="Fic"/>
    <property type="match status" value="1"/>
</dbReference>
<dbReference type="RefSeq" id="WP_004092984.1">
    <property type="nucleotide sequence ID" value="NZ_AFGF01000024.1"/>
</dbReference>
<dbReference type="SUPFAM" id="SSF140931">
    <property type="entry name" value="Fic-like"/>
    <property type="match status" value="1"/>
</dbReference>
<dbReference type="GO" id="GO:0016301">
    <property type="term" value="F:kinase activity"/>
    <property type="evidence" value="ECO:0007669"/>
    <property type="project" value="InterPro"/>
</dbReference>
<gene>
    <name evidence="2" type="ORF">ALO_03756</name>
</gene>
<evidence type="ECO:0000313" key="3">
    <source>
        <dbReference type="Proteomes" id="UP000003240"/>
    </source>
</evidence>
<evidence type="ECO:0000259" key="1">
    <source>
        <dbReference type="PROSITE" id="PS51459"/>
    </source>
</evidence>
<dbReference type="Proteomes" id="UP000003240">
    <property type="component" value="Unassembled WGS sequence"/>
</dbReference>
<dbReference type="InterPro" id="IPR006440">
    <property type="entry name" value="Doc"/>
</dbReference>
<feature type="domain" description="Fido" evidence="1">
    <location>
        <begin position="4"/>
        <end position="122"/>
    </location>
</feature>
<reference evidence="2 3" key="1">
    <citation type="journal article" date="2011" name="EMBO J.">
        <title>Structural diversity of bacterial flagellar motors.</title>
        <authorList>
            <person name="Chen S."/>
            <person name="Beeby M."/>
            <person name="Murphy G.E."/>
            <person name="Leadbetter J.R."/>
            <person name="Hendrixson D.R."/>
            <person name="Briegel A."/>
            <person name="Li Z."/>
            <person name="Shi J."/>
            <person name="Tocheva E.I."/>
            <person name="Muller A."/>
            <person name="Dobro M.J."/>
            <person name="Jensen G.J."/>
        </authorList>
    </citation>
    <scope>NUCLEOTIDE SEQUENCE [LARGE SCALE GENOMIC DNA]</scope>
    <source>
        <strain evidence="2 3">DSM 6540</strain>
    </source>
</reference>
<dbReference type="PIRSF" id="PIRSF018297">
    <property type="entry name" value="Doc"/>
    <property type="match status" value="1"/>
</dbReference>
<dbReference type="STRING" id="1009370.ALO_03756"/>
<accession>F7NFC4</accession>
<evidence type="ECO:0000313" key="2">
    <source>
        <dbReference type="EMBL" id="EGO65249.1"/>
    </source>
</evidence>
<proteinExistence type="predicted"/>
<dbReference type="EMBL" id="AFGF01000024">
    <property type="protein sequence ID" value="EGO65249.1"/>
    <property type="molecule type" value="Genomic_DNA"/>
</dbReference>
<sequence>MRLLTVPDIILLHQKLIEQTGGSHGIRDISLIESAINRPLATFDGQDLYPSENAKIAAVTYSLVNNHAFVDGNKRVGVAAMLLLLRINGYRLPYTQQELVALGLSLANGSAAEKDILIWIENHKK</sequence>
<protein>
    <recommendedName>
        <fullName evidence="1">Fido domain-containing protein</fullName>
    </recommendedName>
</protein>
<dbReference type="PANTHER" id="PTHR39426">
    <property type="entry name" value="HOMOLOGY TO DEATH-ON-CURING PROTEIN OF PHAGE P1"/>
    <property type="match status" value="1"/>
</dbReference>
<organism evidence="2 3">
    <name type="scientific">Acetonema longum DSM 6540</name>
    <dbReference type="NCBI Taxonomy" id="1009370"/>
    <lineage>
        <taxon>Bacteria</taxon>
        <taxon>Bacillati</taxon>
        <taxon>Bacillota</taxon>
        <taxon>Negativicutes</taxon>
        <taxon>Acetonemataceae</taxon>
        <taxon>Acetonema</taxon>
    </lineage>
</organism>
<dbReference type="InterPro" id="IPR053737">
    <property type="entry name" value="Type_II_TA_Toxin"/>
</dbReference>
<comment type="caution">
    <text evidence="2">The sequence shown here is derived from an EMBL/GenBank/DDBJ whole genome shotgun (WGS) entry which is preliminary data.</text>
</comment>
<keyword evidence="3" id="KW-1185">Reference proteome</keyword>